<keyword evidence="1" id="KW-0812">Transmembrane</keyword>
<comment type="caution">
    <text evidence="3">The sequence shown here is derived from an EMBL/GenBank/DDBJ whole genome shotgun (WGS) entry which is preliminary data.</text>
</comment>
<feature type="transmembrane region" description="Helical" evidence="1">
    <location>
        <begin position="63"/>
        <end position="85"/>
    </location>
</feature>
<protein>
    <recommendedName>
        <fullName evidence="2">Insertion element IS402-like domain-containing protein</fullName>
    </recommendedName>
</protein>
<keyword evidence="4" id="KW-1185">Reference proteome</keyword>
<keyword evidence="1" id="KW-0472">Membrane</keyword>
<proteinExistence type="predicted"/>
<accession>A0ABU1X5N7</accession>
<feature type="domain" description="Insertion element IS402-like" evidence="2">
    <location>
        <begin position="21"/>
        <end position="62"/>
    </location>
</feature>
<dbReference type="EMBL" id="JAVDWV010000016">
    <property type="protein sequence ID" value="MDR7156457.1"/>
    <property type="molecule type" value="Genomic_DNA"/>
</dbReference>
<keyword evidence="1" id="KW-1133">Transmembrane helix</keyword>
<gene>
    <name evidence="3" type="ORF">J2W40_003301</name>
</gene>
<dbReference type="InterPro" id="IPR025161">
    <property type="entry name" value="IS402-like_dom"/>
</dbReference>
<sequence>MWTDTTRAQYAREGLTLPSDLTDAEWSVLEPLLPPASHVGRPRKWPLRRIVEAILYLLRGGTAVANAAALLSAGLDGTAVVLLVAR</sequence>
<evidence type="ECO:0000259" key="2">
    <source>
        <dbReference type="Pfam" id="PF13340"/>
    </source>
</evidence>
<organism evidence="3 4">
    <name type="scientific">Sphingobium xenophagum</name>
    <dbReference type="NCBI Taxonomy" id="121428"/>
    <lineage>
        <taxon>Bacteria</taxon>
        <taxon>Pseudomonadati</taxon>
        <taxon>Pseudomonadota</taxon>
        <taxon>Alphaproteobacteria</taxon>
        <taxon>Sphingomonadales</taxon>
        <taxon>Sphingomonadaceae</taxon>
        <taxon>Sphingobium</taxon>
    </lineage>
</organism>
<evidence type="ECO:0000313" key="3">
    <source>
        <dbReference type="EMBL" id="MDR7156457.1"/>
    </source>
</evidence>
<reference evidence="3 4" key="1">
    <citation type="submission" date="2023-07" db="EMBL/GenBank/DDBJ databases">
        <title>Sorghum-associated microbial communities from plants grown in Nebraska, USA.</title>
        <authorList>
            <person name="Schachtman D."/>
        </authorList>
    </citation>
    <scope>NUCLEOTIDE SEQUENCE [LARGE SCALE GENOMIC DNA]</scope>
    <source>
        <strain evidence="3 4">4256</strain>
    </source>
</reference>
<dbReference type="Proteomes" id="UP001267638">
    <property type="component" value="Unassembled WGS sequence"/>
</dbReference>
<evidence type="ECO:0000313" key="4">
    <source>
        <dbReference type="Proteomes" id="UP001267638"/>
    </source>
</evidence>
<name>A0ABU1X5N7_SPHXE</name>
<dbReference type="Pfam" id="PF13340">
    <property type="entry name" value="DUF4096"/>
    <property type="match status" value="1"/>
</dbReference>
<evidence type="ECO:0000256" key="1">
    <source>
        <dbReference type="SAM" id="Phobius"/>
    </source>
</evidence>